<evidence type="ECO:0000313" key="1">
    <source>
        <dbReference type="EMBL" id="QFS43028.1"/>
    </source>
</evidence>
<organism evidence="1 2">
    <name type="scientific">Nostoc sphaeroides CCNUC1</name>
    <dbReference type="NCBI Taxonomy" id="2653204"/>
    <lineage>
        <taxon>Bacteria</taxon>
        <taxon>Bacillati</taxon>
        <taxon>Cyanobacteriota</taxon>
        <taxon>Cyanophyceae</taxon>
        <taxon>Nostocales</taxon>
        <taxon>Nostocaceae</taxon>
        <taxon>Nostoc</taxon>
    </lineage>
</organism>
<name>A0A5P8VRF0_9NOSO</name>
<evidence type="ECO:0000313" key="2">
    <source>
        <dbReference type="Proteomes" id="UP000326678"/>
    </source>
</evidence>
<reference evidence="1 2" key="1">
    <citation type="submission" date="2019-10" db="EMBL/GenBank/DDBJ databases">
        <title>Genomic and transcriptomic insights into the perfect genentic adaptation of a filamentous nitrogen-fixing cyanobacterium to rice fields.</title>
        <authorList>
            <person name="Chen Z."/>
        </authorList>
    </citation>
    <scope>NUCLEOTIDE SEQUENCE [LARGE SCALE GENOMIC DNA]</scope>
    <source>
        <strain evidence="1">CCNUC1</strain>
    </source>
</reference>
<dbReference type="AlphaFoldDB" id="A0A5P8VRF0"/>
<gene>
    <name evidence="1" type="ORF">GXM_00501</name>
</gene>
<dbReference type="KEGG" id="nsh:GXM_00501"/>
<accession>A0A5P8VRF0</accession>
<dbReference type="Proteomes" id="UP000326678">
    <property type="component" value="Chromosome Gxm1"/>
</dbReference>
<sequence>MGKLLVHNYLYLESLLKHRYFSAHSNQSQMQFQRRIN</sequence>
<dbReference type="EMBL" id="CP045226">
    <property type="protein sequence ID" value="QFS43028.1"/>
    <property type="molecule type" value="Genomic_DNA"/>
</dbReference>
<keyword evidence="2" id="KW-1185">Reference proteome</keyword>
<proteinExistence type="predicted"/>
<protein>
    <submittedName>
        <fullName evidence="1">Uncharacterized protein</fullName>
    </submittedName>
</protein>